<evidence type="ECO:0000256" key="11">
    <source>
        <dbReference type="ARBA" id="ARBA00022741"/>
    </source>
</evidence>
<dbReference type="FunFam" id="3.40.1190.10:FF:000011">
    <property type="entry name" value="Folylpolyglutamate synthase/dihydrofolate synthase"/>
    <property type="match status" value="1"/>
</dbReference>
<evidence type="ECO:0000256" key="10">
    <source>
        <dbReference type="ARBA" id="ARBA00022723"/>
    </source>
</evidence>
<dbReference type="Pfam" id="PF02875">
    <property type="entry name" value="Mur_ligase_C"/>
    <property type="match status" value="1"/>
</dbReference>
<dbReference type="eggNOG" id="COG0285">
    <property type="taxonomic scope" value="Bacteria"/>
</dbReference>
<evidence type="ECO:0000256" key="16">
    <source>
        <dbReference type="ARBA" id="ARBA00030592"/>
    </source>
</evidence>
<dbReference type="EC" id="6.3.2.12" evidence="6"/>
<name>B9KYH8_THERP</name>
<evidence type="ECO:0000256" key="7">
    <source>
        <dbReference type="ARBA" id="ARBA00013025"/>
    </source>
</evidence>
<dbReference type="Proteomes" id="UP000000447">
    <property type="component" value="Chromosome"/>
</dbReference>
<evidence type="ECO:0000256" key="5">
    <source>
        <dbReference type="ARBA" id="ARBA00008276"/>
    </source>
</evidence>
<dbReference type="Gene3D" id="3.40.1190.10">
    <property type="entry name" value="Mur-like, catalytic domain"/>
    <property type="match status" value="1"/>
</dbReference>
<dbReference type="AlphaFoldDB" id="B9KYH8"/>
<dbReference type="SUPFAM" id="SSF53244">
    <property type="entry name" value="MurD-like peptide ligases, peptide-binding domain"/>
    <property type="match status" value="1"/>
</dbReference>
<reference evidence="24 25" key="1">
    <citation type="journal article" date="2009" name="PLoS ONE">
        <title>Complete genome sequence of the aerobic CO-oxidizing thermophile Thermomicrobium roseum.</title>
        <authorList>
            <person name="Wu D."/>
            <person name="Raymond J."/>
            <person name="Wu M."/>
            <person name="Chatterji S."/>
            <person name="Ren Q."/>
            <person name="Graham J.E."/>
            <person name="Bryant D.A."/>
            <person name="Robb F."/>
            <person name="Colman A."/>
            <person name="Tallon L.J."/>
            <person name="Badger J.H."/>
            <person name="Madupu R."/>
            <person name="Ward N.L."/>
            <person name="Eisen J.A."/>
        </authorList>
    </citation>
    <scope>NUCLEOTIDE SEQUENCE [LARGE SCALE GENOMIC DNA]</scope>
    <source>
        <strain evidence="25">ATCC 27502 / DSM 5159 / P-2</strain>
    </source>
</reference>
<comment type="catalytic activity">
    <reaction evidence="21">
        <text>7,8-dihydropteroate + L-glutamate + ATP = 7,8-dihydrofolate + ADP + phosphate + H(+)</text>
        <dbReference type="Rhea" id="RHEA:23584"/>
        <dbReference type="ChEBI" id="CHEBI:15378"/>
        <dbReference type="ChEBI" id="CHEBI:17839"/>
        <dbReference type="ChEBI" id="CHEBI:29985"/>
        <dbReference type="ChEBI" id="CHEBI:30616"/>
        <dbReference type="ChEBI" id="CHEBI:43474"/>
        <dbReference type="ChEBI" id="CHEBI:57451"/>
        <dbReference type="ChEBI" id="CHEBI:456216"/>
        <dbReference type="EC" id="6.3.2.12"/>
    </reaction>
</comment>
<protein>
    <recommendedName>
        <fullName evidence="8">Dihydrofolate synthase/folylpolyglutamate synthase</fullName>
        <ecNumber evidence="6">6.3.2.12</ecNumber>
        <ecNumber evidence="7">6.3.2.17</ecNumber>
    </recommendedName>
    <alternativeName>
        <fullName evidence="17">Folylpoly-gamma-glutamate synthetase-dihydrofolate synthetase</fullName>
    </alternativeName>
    <alternativeName>
        <fullName evidence="15">Folylpolyglutamate synthetase</fullName>
    </alternativeName>
    <alternativeName>
        <fullName evidence="16">Tetrahydrofolylpolyglutamate synthase</fullName>
    </alternativeName>
</protein>
<dbReference type="GO" id="GO:0005737">
    <property type="term" value="C:cytoplasm"/>
    <property type="evidence" value="ECO:0007669"/>
    <property type="project" value="TreeGrafter"/>
</dbReference>
<dbReference type="InterPro" id="IPR036615">
    <property type="entry name" value="Mur_ligase_C_dom_sf"/>
</dbReference>
<comment type="catalytic activity">
    <reaction evidence="19">
        <text>10-formyltetrahydrofolyl-(gamma-L-Glu)(n) + L-glutamate + ATP = 10-formyltetrahydrofolyl-(gamma-L-Glu)(n+1) + ADP + phosphate + H(+)</text>
        <dbReference type="Rhea" id="RHEA:51904"/>
        <dbReference type="Rhea" id="RHEA-COMP:13088"/>
        <dbReference type="Rhea" id="RHEA-COMP:14300"/>
        <dbReference type="ChEBI" id="CHEBI:15378"/>
        <dbReference type="ChEBI" id="CHEBI:29985"/>
        <dbReference type="ChEBI" id="CHEBI:30616"/>
        <dbReference type="ChEBI" id="CHEBI:43474"/>
        <dbReference type="ChEBI" id="CHEBI:134413"/>
        <dbReference type="ChEBI" id="CHEBI:456216"/>
        <dbReference type="EC" id="6.3.2.17"/>
    </reaction>
</comment>
<keyword evidence="11" id="KW-0547">Nucleotide-binding</keyword>
<evidence type="ECO:0000256" key="1">
    <source>
        <dbReference type="ARBA" id="ARBA00001946"/>
    </source>
</evidence>
<comment type="similarity">
    <text evidence="5">Belongs to the folylpolyglutamate synthase family.</text>
</comment>
<evidence type="ECO:0000259" key="22">
    <source>
        <dbReference type="Pfam" id="PF02875"/>
    </source>
</evidence>
<dbReference type="STRING" id="309801.trd_0524"/>
<feature type="domain" description="Mur ligase C-terminal" evidence="22">
    <location>
        <begin position="317"/>
        <end position="438"/>
    </location>
</feature>
<evidence type="ECO:0000259" key="23">
    <source>
        <dbReference type="Pfam" id="PF08245"/>
    </source>
</evidence>
<dbReference type="EC" id="6.3.2.17" evidence="7"/>
<keyword evidence="14" id="KW-0289">Folate biosynthesis</keyword>
<dbReference type="HOGENOM" id="CLU_015869_1_2_0"/>
<dbReference type="GO" id="GO:0046872">
    <property type="term" value="F:metal ion binding"/>
    <property type="evidence" value="ECO:0007669"/>
    <property type="project" value="UniProtKB-KW"/>
</dbReference>
<comment type="pathway">
    <text evidence="3">Cofactor biosynthesis; tetrahydrofolate biosynthesis; 7,8-dihydrofolate from 2-amino-4-hydroxy-6-hydroxymethyl-7,8-dihydropteridine diphosphate and 4-aminobenzoate: step 2/2.</text>
</comment>
<sequence>MSEASVPDARYRWATGYLRALIQAPPGPPPGTPPEIVRLRAQRRLERLRDFLAYLGNPHRVYPVIHITGTSGKGSTAAFIANILHVAGYRTGLHTSPYLQVETEKLQIAGQLIAPERFAEEVAILDQAVRSWIARGGQPLTYGEFWTALVFQTLRSERVDVAVIEVSVGGRFDLTNVVLPEVAVITTVGLDHVRTLGPTIRDIAWHKAGIIKPGRPAITGVTDPELLAIIAAEADAVGASLTVVREGSDYWVTSTGLGTTLTDLRTGHTFPIGLLGSYQARNAALAIAAIRTFADRIGGRIDDETIARGLVTTRFPGRFEIIQETPLVILDGAHNPQKMAALLEALDALSVQGRRLALFGVLEGHDALTMATMLAKSVDMVVLTTPRAFLRTAADPVELAAACQAQGTHAVTVDDPAEALALVLEMAQPNDLIVVTGSLYLVGHVREHWYPSSLIVTQRTCWPIRRSIAIQGAESACRQQHGSV</sequence>
<evidence type="ECO:0000313" key="24">
    <source>
        <dbReference type="EMBL" id="ACM06270.1"/>
    </source>
</evidence>
<dbReference type="Pfam" id="PF08245">
    <property type="entry name" value="Mur_ligase_M"/>
    <property type="match status" value="1"/>
</dbReference>
<comment type="pathway">
    <text evidence="4">Cofactor biosynthesis; tetrahydrofolylpolyglutamate biosynthesis.</text>
</comment>
<dbReference type="InterPro" id="IPR004101">
    <property type="entry name" value="Mur_ligase_C"/>
</dbReference>
<dbReference type="Gene3D" id="3.90.190.20">
    <property type="entry name" value="Mur ligase, C-terminal domain"/>
    <property type="match status" value="1"/>
</dbReference>
<evidence type="ECO:0000313" key="25">
    <source>
        <dbReference type="Proteomes" id="UP000000447"/>
    </source>
</evidence>
<dbReference type="RefSeq" id="WP_012641928.1">
    <property type="nucleotide sequence ID" value="NC_011959.1"/>
</dbReference>
<dbReference type="GO" id="GO:0046656">
    <property type="term" value="P:folic acid biosynthetic process"/>
    <property type="evidence" value="ECO:0007669"/>
    <property type="project" value="UniProtKB-KW"/>
</dbReference>
<comment type="cofactor">
    <cofactor evidence="1">
        <name>Mg(2+)</name>
        <dbReference type="ChEBI" id="CHEBI:18420"/>
    </cofactor>
</comment>
<evidence type="ECO:0000256" key="20">
    <source>
        <dbReference type="ARBA" id="ARBA00049035"/>
    </source>
</evidence>
<comment type="catalytic activity">
    <reaction evidence="18">
        <text>(6S)-5,6,7,8-tetrahydrofolyl-(gamma-L-Glu)(n) + L-glutamate + ATP = (6S)-5,6,7,8-tetrahydrofolyl-(gamma-L-Glu)(n+1) + ADP + phosphate + H(+)</text>
        <dbReference type="Rhea" id="RHEA:10580"/>
        <dbReference type="Rhea" id="RHEA-COMP:14738"/>
        <dbReference type="Rhea" id="RHEA-COMP:14740"/>
        <dbReference type="ChEBI" id="CHEBI:15378"/>
        <dbReference type="ChEBI" id="CHEBI:29985"/>
        <dbReference type="ChEBI" id="CHEBI:30616"/>
        <dbReference type="ChEBI" id="CHEBI:43474"/>
        <dbReference type="ChEBI" id="CHEBI:141005"/>
        <dbReference type="ChEBI" id="CHEBI:456216"/>
        <dbReference type="EC" id="6.3.2.17"/>
    </reaction>
</comment>
<dbReference type="GO" id="GO:0005524">
    <property type="term" value="F:ATP binding"/>
    <property type="evidence" value="ECO:0007669"/>
    <property type="project" value="UniProtKB-KW"/>
</dbReference>
<evidence type="ECO:0000256" key="13">
    <source>
        <dbReference type="ARBA" id="ARBA00022842"/>
    </source>
</evidence>
<evidence type="ECO:0000256" key="4">
    <source>
        <dbReference type="ARBA" id="ARBA00005150"/>
    </source>
</evidence>
<dbReference type="InterPro" id="IPR036565">
    <property type="entry name" value="Mur-like_cat_sf"/>
</dbReference>
<dbReference type="InterPro" id="IPR001645">
    <property type="entry name" value="Folylpolyglutamate_synth"/>
</dbReference>
<evidence type="ECO:0000256" key="3">
    <source>
        <dbReference type="ARBA" id="ARBA00004799"/>
    </source>
</evidence>
<comment type="catalytic activity">
    <reaction evidence="20">
        <text>(6R)-5,10-methylenetetrahydrofolyl-(gamma-L-Glu)(n) + L-glutamate + ATP = (6R)-5,10-methylenetetrahydrofolyl-(gamma-L-Glu)(n+1) + ADP + phosphate + H(+)</text>
        <dbReference type="Rhea" id="RHEA:51912"/>
        <dbReference type="Rhea" id="RHEA-COMP:13257"/>
        <dbReference type="Rhea" id="RHEA-COMP:13258"/>
        <dbReference type="ChEBI" id="CHEBI:15378"/>
        <dbReference type="ChEBI" id="CHEBI:29985"/>
        <dbReference type="ChEBI" id="CHEBI:30616"/>
        <dbReference type="ChEBI" id="CHEBI:43474"/>
        <dbReference type="ChEBI" id="CHEBI:136572"/>
        <dbReference type="ChEBI" id="CHEBI:456216"/>
        <dbReference type="EC" id="6.3.2.17"/>
    </reaction>
</comment>
<evidence type="ECO:0000256" key="12">
    <source>
        <dbReference type="ARBA" id="ARBA00022840"/>
    </source>
</evidence>
<dbReference type="EMBL" id="CP001275">
    <property type="protein sequence ID" value="ACM06270.1"/>
    <property type="molecule type" value="Genomic_DNA"/>
</dbReference>
<organism evidence="24 25">
    <name type="scientific">Thermomicrobium roseum (strain ATCC 27502 / DSM 5159 / P-2)</name>
    <dbReference type="NCBI Taxonomy" id="309801"/>
    <lineage>
        <taxon>Bacteria</taxon>
        <taxon>Pseudomonadati</taxon>
        <taxon>Thermomicrobiota</taxon>
        <taxon>Thermomicrobia</taxon>
        <taxon>Thermomicrobiales</taxon>
        <taxon>Thermomicrobiaceae</taxon>
        <taxon>Thermomicrobium</taxon>
    </lineage>
</organism>
<evidence type="ECO:0000256" key="14">
    <source>
        <dbReference type="ARBA" id="ARBA00022909"/>
    </source>
</evidence>
<keyword evidence="10" id="KW-0479">Metal-binding</keyword>
<dbReference type="OrthoDB" id="9809356at2"/>
<evidence type="ECO:0000256" key="2">
    <source>
        <dbReference type="ARBA" id="ARBA00002714"/>
    </source>
</evidence>
<dbReference type="KEGG" id="tro:trd_0524"/>
<evidence type="ECO:0000256" key="18">
    <source>
        <dbReference type="ARBA" id="ARBA00047493"/>
    </source>
</evidence>
<dbReference type="InterPro" id="IPR013221">
    <property type="entry name" value="Mur_ligase_cen"/>
</dbReference>
<evidence type="ECO:0000256" key="21">
    <source>
        <dbReference type="ARBA" id="ARBA00049161"/>
    </source>
</evidence>
<evidence type="ECO:0000256" key="19">
    <source>
        <dbReference type="ARBA" id="ARBA00047808"/>
    </source>
</evidence>
<keyword evidence="25" id="KW-1185">Reference proteome</keyword>
<evidence type="ECO:0000256" key="15">
    <source>
        <dbReference type="ARBA" id="ARBA00030048"/>
    </source>
</evidence>
<dbReference type="PANTHER" id="PTHR11136">
    <property type="entry name" value="FOLYLPOLYGLUTAMATE SYNTHASE-RELATED"/>
    <property type="match status" value="1"/>
</dbReference>
<keyword evidence="12" id="KW-0067">ATP-binding</keyword>
<dbReference type="GO" id="GO:0008841">
    <property type="term" value="F:dihydrofolate synthase activity"/>
    <property type="evidence" value="ECO:0007669"/>
    <property type="project" value="UniProtKB-EC"/>
</dbReference>
<keyword evidence="13" id="KW-0460">Magnesium</keyword>
<dbReference type="GO" id="GO:0004326">
    <property type="term" value="F:tetrahydrofolylpolyglutamate synthase activity"/>
    <property type="evidence" value="ECO:0007669"/>
    <property type="project" value="UniProtKB-EC"/>
</dbReference>
<gene>
    <name evidence="24" type="ordered locus">trd_0524</name>
</gene>
<dbReference type="PANTHER" id="PTHR11136:SF0">
    <property type="entry name" value="DIHYDROFOLATE SYNTHETASE-RELATED"/>
    <property type="match status" value="1"/>
</dbReference>
<evidence type="ECO:0000256" key="6">
    <source>
        <dbReference type="ARBA" id="ARBA00013023"/>
    </source>
</evidence>
<evidence type="ECO:0000256" key="8">
    <source>
        <dbReference type="ARBA" id="ARBA00019357"/>
    </source>
</evidence>
<dbReference type="NCBIfam" id="TIGR01499">
    <property type="entry name" value="folC"/>
    <property type="match status" value="1"/>
</dbReference>
<dbReference type="SUPFAM" id="SSF53623">
    <property type="entry name" value="MurD-like peptide ligases, catalytic domain"/>
    <property type="match status" value="1"/>
</dbReference>
<evidence type="ECO:0000256" key="9">
    <source>
        <dbReference type="ARBA" id="ARBA00022598"/>
    </source>
</evidence>
<evidence type="ECO:0000256" key="17">
    <source>
        <dbReference type="ARBA" id="ARBA00032510"/>
    </source>
</evidence>
<proteinExistence type="inferred from homology"/>
<accession>B9KYH8</accession>
<comment type="function">
    <text evidence="2">Functions in two distinct reactions of the de novo folate biosynthetic pathway. Catalyzes the addition of a glutamate residue to dihydropteroate (7,8-dihydropteroate or H2Pte) to form dihydrofolate (7,8-dihydrofolate monoglutamate or H2Pte-Glu). Also catalyzes successive additions of L-glutamate to tetrahydrofolate or 10-formyltetrahydrofolate or 5,10-methylenetetrahydrofolate, leading to folylpolyglutamate derivatives.</text>
</comment>
<keyword evidence="9 24" id="KW-0436">Ligase</keyword>
<feature type="domain" description="Mur ligase central" evidence="23">
    <location>
        <begin position="67"/>
        <end position="289"/>
    </location>
</feature>